<evidence type="ECO:0000259" key="7">
    <source>
        <dbReference type="PROSITE" id="PS50059"/>
    </source>
</evidence>
<dbReference type="EMBL" id="BDQG01000001">
    <property type="protein sequence ID" value="GAW67457.1"/>
    <property type="molecule type" value="Genomic_DNA"/>
</dbReference>
<name>A0ABQ0MK39_9BACT</name>
<dbReference type="Proteomes" id="UP000194153">
    <property type="component" value="Unassembled WGS sequence"/>
</dbReference>
<proteinExistence type="inferred from homology"/>
<organism evidence="8 9">
    <name type="scientific">Geoanaerobacter pelophilus</name>
    <dbReference type="NCBI Taxonomy" id="60036"/>
    <lineage>
        <taxon>Bacteria</taxon>
        <taxon>Pseudomonadati</taxon>
        <taxon>Thermodesulfobacteriota</taxon>
        <taxon>Desulfuromonadia</taxon>
        <taxon>Geobacterales</taxon>
        <taxon>Geobacteraceae</taxon>
        <taxon>Geoanaerobacter</taxon>
    </lineage>
</organism>
<dbReference type="InterPro" id="IPR001179">
    <property type="entry name" value="PPIase_FKBP_dom"/>
</dbReference>
<gene>
    <name evidence="8" type="ORF">GPEL0_01r3296</name>
</gene>
<evidence type="ECO:0000256" key="4">
    <source>
        <dbReference type="ARBA" id="ARBA00023235"/>
    </source>
</evidence>
<evidence type="ECO:0000256" key="5">
    <source>
        <dbReference type="PROSITE-ProRule" id="PRU00277"/>
    </source>
</evidence>
<dbReference type="PANTHER" id="PTHR43811:SF19">
    <property type="entry name" value="39 KDA FK506-BINDING NUCLEAR PROTEIN"/>
    <property type="match status" value="1"/>
</dbReference>
<comment type="caution">
    <text evidence="8">The sequence shown here is derived from an EMBL/GenBank/DDBJ whole genome shotgun (WGS) entry which is preliminary data.</text>
</comment>
<dbReference type="InterPro" id="IPR046357">
    <property type="entry name" value="PPIase_dom_sf"/>
</dbReference>
<dbReference type="EC" id="5.2.1.8" evidence="6"/>
<keyword evidence="4 5" id="KW-0413">Isomerase</keyword>
<evidence type="ECO:0000256" key="6">
    <source>
        <dbReference type="RuleBase" id="RU003915"/>
    </source>
</evidence>
<protein>
    <recommendedName>
        <fullName evidence="6">Peptidyl-prolyl cis-trans isomerase</fullName>
        <ecNumber evidence="6">5.2.1.8</ecNumber>
    </recommendedName>
</protein>
<dbReference type="Gene3D" id="3.10.50.40">
    <property type="match status" value="1"/>
</dbReference>
<keyword evidence="3 5" id="KW-0697">Rotamase</keyword>
<feature type="domain" description="PPIase FKBP-type" evidence="7">
    <location>
        <begin position="22"/>
        <end position="110"/>
    </location>
</feature>
<evidence type="ECO:0000256" key="1">
    <source>
        <dbReference type="ARBA" id="ARBA00000971"/>
    </source>
</evidence>
<evidence type="ECO:0000313" key="9">
    <source>
        <dbReference type="Proteomes" id="UP000194153"/>
    </source>
</evidence>
<keyword evidence="9" id="KW-1185">Reference proteome</keyword>
<comment type="catalytic activity">
    <reaction evidence="1 5 6">
        <text>[protein]-peptidylproline (omega=180) = [protein]-peptidylproline (omega=0)</text>
        <dbReference type="Rhea" id="RHEA:16237"/>
        <dbReference type="Rhea" id="RHEA-COMP:10747"/>
        <dbReference type="Rhea" id="RHEA-COMP:10748"/>
        <dbReference type="ChEBI" id="CHEBI:83833"/>
        <dbReference type="ChEBI" id="CHEBI:83834"/>
        <dbReference type="EC" id="5.2.1.8"/>
    </reaction>
</comment>
<dbReference type="Pfam" id="PF00254">
    <property type="entry name" value="FKBP_C"/>
    <property type="match status" value="1"/>
</dbReference>
<dbReference type="PANTHER" id="PTHR43811">
    <property type="entry name" value="FKBP-TYPE PEPTIDYL-PROLYL CIS-TRANS ISOMERASE FKPA"/>
    <property type="match status" value="1"/>
</dbReference>
<dbReference type="GO" id="GO:0016853">
    <property type="term" value="F:isomerase activity"/>
    <property type="evidence" value="ECO:0007669"/>
    <property type="project" value="UniProtKB-KW"/>
</dbReference>
<evidence type="ECO:0000313" key="8">
    <source>
        <dbReference type="EMBL" id="GAW67457.1"/>
    </source>
</evidence>
<dbReference type="PROSITE" id="PS50059">
    <property type="entry name" value="FKBP_PPIASE"/>
    <property type="match status" value="1"/>
</dbReference>
<reference evidence="9" key="2">
    <citation type="submission" date="2017-05" db="EMBL/GenBank/DDBJ databases">
        <title>Draft genome sequence of Geobacter pelophilus, a iron(III)-reducing bacteria.</title>
        <authorList>
            <person name="Aoyagi T."/>
            <person name="Koike H."/>
            <person name="Morita T."/>
            <person name="Sato Y."/>
            <person name="Habe H."/>
            <person name="Hori T."/>
        </authorList>
    </citation>
    <scope>NUCLEOTIDE SEQUENCE [LARGE SCALE GENOMIC DNA]</scope>
    <source>
        <strain evidence="9">Drf2</strain>
    </source>
</reference>
<dbReference type="SUPFAM" id="SSF54534">
    <property type="entry name" value="FKBP-like"/>
    <property type="match status" value="1"/>
</dbReference>
<evidence type="ECO:0000256" key="3">
    <source>
        <dbReference type="ARBA" id="ARBA00023110"/>
    </source>
</evidence>
<sequence>MTASGLSYTDIVKGNGAAPTSGKMVTVHYTGVLENGTKFDSSVDRGQPFSFRIGAGEVIPGWDEGVISMKVGGKRKLIIPPQLGYGSAGAGGVIPPNATLIFDVELLDVEK</sequence>
<evidence type="ECO:0000256" key="2">
    <source>
        <dbReference type="ARBA" id="ARBA00006577"/>
    </source>
</evidence>
<reference evidence="8 9" key="1">
    <citation type="submission" date="2017-04" db="EMBL/GenBank/DDBJ databases">
        <authorList>
            <consortium name="Geobacter pelophilus Genome Sequencing"/>
            <person name="Aoyagi T."/>
            <person name="Koike H."/>
            <person name="Hori T."/>
        </authorList>
    </citation>
    <scope>NUCLEOTIDE SEQUENCE [LARGE SCALE GENOMIC DNA]</scope>
    <source>
        <strain evidence="8 9">Drf2</strain>
    </source>
</reference>
<accession>A0ABQ0MK39</accession>
<comment type="similarity">
    <text evidence="2 6">Belongs to the FKBP-type PPIase family.</text>
</comment>